<organism evidence="1 2">
    <name type="scientific">Laedolimicola ammoniilytica</name>
    <dbReference type="NCBI Taxonomy" id="2981771"/>
    <lineage>
        <taxon>Bacteria</taxon>
        <taxon>Bacillati</taxon>
        <taxon>Bacillota</taxon>
        <taxon>Clostridia</taxon>
        <taxon>Lachnospirales</taxon>
        <taxon>Lachnospiraceae</taxon>
        <taxon>Laedolimicola</taxon>
    </lineage>
</organism>
<reference evidence="1 2" key="1">
    <citation type="journal article" date="2021" name="ISME Commun">
        <title>Automated analysis of genomic sequences facilitates high-throughput and comprehensive description of bacteria.</title>
        <authorList>
            <person name="Hitch T.C.A."/>
        </authorList>
    </citation>
    <scope>NUCLEOTIDE SEQUENCE [LARGE SCALE GENOMIC DNA]</scope>
    <source>
        <strain evidence="1 2">Sanger_04</strain>
    </source>
</reference>
<accession>A0ABT2RUU2</accession>
<proteinExistence type="predicted"/>
<dbReference type="EMBL" id="JAOQKC010000004">
    <property type="protein sequence ID" value="MCU6696083.1"/>
    <property type="molecule type" value="Genomic_DNA"/>
</dbReference>
<comment type="caution">
    <text evidence="1">The sequence shown here is derived from an EMBL/GenBank/DDBJ whole genome shotgun (WGS) entry which is preliminary data.</text>
</comment>
<dbReference type="RefSeq" id="WP_158362222.1">
    <property type="nucleotide sequence ID" value="NZ_JAOQKC010000004.1"/>
</dbReference>
<name>A0ABT2RUU2_9FIRM</name>
<keyword evidence="2" id="KW-1185">Reference proteome</keyword>
<sequence length="113" mass="13612">MLKMLIRMDEKKITEEKTYKLESVYRTLDNLFAKYGLVRMEDASGARVYRDSGNENDFAYFGIITNGLKRQTWFMDNALEWVFYESDDFLDDPNDFDEEDFLKHYREKMAMRA</sequence>
<evidence type="ECO:0000313" key="2">
    <source>
        <dbReference type="Proteomes" id="UP001652461"/>
    </source>
</evidence>
<evidence type="ECO:0000313" key="1">
    <source>
        <dbReference type="EMBL" id="MCU6696083.1"/>
    </source>
</evidence>
<protein>
    <submittedName>
        <fullName evidence="1">Uncharacterized protein</fullName>
    </submittedName>
</protein>
<dbReference type="Proteomes" id="UP001652461">
    <property type="component" value="Unassembled WGS sequence"/>
</dbReference>
<gene>
    <name evidence="1" type="ORF">OCV63_04125</name>
</gene>